<evidence type="ECO:0000256" key="4">
    <source>
        <dbReference type="ARBA" id="ARBA00022475"/>
    </source>
</evidence>
<dbReference type="Proteomes" id="UP000199308">
    <property type="component" value="Unassembled WGS sequence"/>
</dbReference>
<dbReference type="SMART" id="SM00382">
    <property type="entry name" value="AAA"/>
    <property type="match status" value="1"/>
</dbReference>
<dbReference type="PANTHER" id="PTHR43297">
    <property type="entry name" value="OLIGOPEPTIDE TRANSPORT ATP-BINDING PROTEIN APPD"/>
    <property type="match status" value="1"/>
</dbReference>
<accession>A0A1H9ZQ34</accession>
<dbReference type="InterPro" id="IPR050388">
    <property type="entry name" value="ABC_Ni/Peptide_Import"/>
</dbReference>
<keyword evidence="8" id="KW-0472">Membrane</keyword>
<dbReference type="NCBIfam" id="TIGR01727">
    <property type="entry name" value="oligo_HPY"/>
    <property type="match status" value="1"/>
</dbReference>
<dbReference type="PROSITE" id="PS50893">
    <property type="entry name" value="ABC_TRANSPORTER_2"/>
    <property type="match status" value="1"/>
</dbReference>
<evidence type="ECO:0000256" key="8">
    <source>
        <dbReference type="ARBA" id="ARBA00023136"/>
    </source>
</evidence>
<dbReference type="InterPro" id="IPR027417">
    <property type="entry name" value="P-loop_NTPase"/>
</dbReference>
<evidence type="ECO:0000313" key="11">
    <source>
        <dbReference type="Proteomes" id="UP000199308"/>
    </source>
</evidence>
<sequence>MNLLDIRNLSICLKASNGNILAVDKVSITLKEGEVRGLVGESGSGKSLFALAIMCVIDDKWEVTADRFHWRGEDLLSLSLKERKEIITQDVAIIFQDAVASLDPTTTIGEQVKEAIDSKQFKGFFWQKRKQVKQAAIELLHKVGIKNHSECMRSFPHQLNNGICQRVMIAIALARRPLLLIADEPTAAMETTSREQIYRLLASLNQLKNMAVLLISHDLENVTNWTHNITVMYCGQFVEAGTTEQIFHTPLHPYTKALLESSPIANLNLPAKSRLMTLPGSIPILQHLPIGCRLGPRCPRAQRECVVAPKIKNYHGHLVSCHFSLEDNYS</sequence>
<keyword evidence="7 10" id="KW-0067">ATP-binding</keyword>
<dbReference type="SUPFAM" id="SSF52540">
    <property type="entry name" value="P-loop containing nucleoside triphosphate hydrolases"/>
    <property type="match status" value="1"/>
</dbReference>
<dbReference type="GO" id="GO:0005524">
    <property type="term" value="F:ATP binding"/>
    <property type="evidence" value="ECO:0007669"/>
    <property type="project" value="UniProtKB-KW"/>
</dbReference>
<dbReference type="Pfam" id="PF08352">
    <property type="entry name" value="oligo_HPY"/>
    <property type="match status" value="1"/>
</dbReference>
<dbReference type="RefSeq" id="WP_093327476.1">
    <property type="nucleotide sequence ID" value="NZ_AP027363.1"/>
</dbReference>
<dbReference type="STRING" id="349064.SAMN05660429_00547"/>
<evidence type="ECO:0000256" key="2">
    <source>
        <dbReference type="ARBA" id="ARBA00005417"/>
    </source>
</evidence>
<dbReference type="InterPro" id="IPR013563">
    <property type="entry name" value="Oligopep_ABC_C"/>
</dbReference>
<protein>
    <submittedName>
        <fullName evidence="10">Cationic peptide transport system ATP-binding protein</fullName>
    </submittedName>
</protein>
<dbReference type="PANTHER" id="PTHR43297:SF4">
    <property type="entry name" value="PUTRESCINE EXPORT SYSTEM ATP-BINDING PROTEIN SAPD"/>
    <property type="match status" value="1"/>
</dbReference>
<evidence type="ECO:0000256" key="6">
    <source>
        <dbReference type="ARBA" id="ARBA00022741"/>
    </source>
</evidence>
<gene>
    <name evidence="10" type="ORF">SAMN05660429_00547</name>
</gene>
<evidence type="ECO:0000313" key="10">
    <source>
        <dbReference type="EMBL" id="SES83814.1"/>
    </source>
</evidence>
<evidence type="ECO:0000256" key="5">
    <source>
        <dbReference type="ARBA" id="ARBA00022519"/>
    </source>
</evidence>
<evidence type="ECO:0000256" key="1">
    <source>
        <dbReference type="ARBA" id="ARBA00004417"/>
    </source>
</evidence>
<reference evidence="10 11" key="1">
    <citation type="submission" date="2016-10" db="EMBL/GenBank/DDBJ databases">
        <authorList>
            <person name="de Groot N.N."/>
        </authorList>
    </citation>
    <scope>NUCLEOTIDE SEQUENCE [LARGE SCALE GENOMIC DNA]</scope>
    <source>
        <strain evidence="10 11">DSM 19706</strain>
    </source>
</reference>
<keyword evidence="4" id="KW-1003">Cell membrane</keyword>
<dbReference type="CDD" id="cd03257">
    <property type="entry name" value="ABC_NikE_OppD_transporters"/>
    <property type="match status" value="1"/>
</dbReference>
<evidence type="ECO:0000256" key="3">
    <source>
        <dbReference type="ARBA" id="ARBA00022448"/>
    </source>
</evidence>
<dbReference type="OrthoDB" id="9784450at2"/>
<dbReference type="EMBL" id="FOHK01000002">
    <property type="protein sequence ID" value="SES83814.1"/>
    <property type="molecule type" value="Genomic_DNA"/>
</dbReference>
<dbReference type="InterPro" id="IPR003593">
    <property type="entry name" value="AAA+_ATPase"/>
</dbReference>
<name>A0A1H9ZQ34_THASX</name>
<organism evidence="10 11">
    <name type="scientific">Thalassotalea agarivorans</name>
    <name type="common">Thalassomonas agarivorans</name>
    <dbReference type="NCBI Taxonomy" id="349064"/>
    <lineage>
        <taxon>Bacteria</taxon>
        <taxon>Pseudomonadati</taxon>
        <taxon>Pseudomonadota</taxon>
        <taxon>Gammaproteobacteria</taxon>
        <taxon>Alteromonadales</taxon>
        <taxon>Colwelliaceae</taxon>
        <taxon>Thalassotalea</taxon>
    </lineage>
</organism>
<feature type="domain" description="ABC transporter" evidence="9">
    <location>
        <begin position="6"/>
        <end position="259"/>
    </location>
</feature>
<keyword evidence="5" id="KW-0997">Cell inner membrane</keyword>
<comment type="similarity">
    <text evidence="2">Belongs to the ABC transporter superfamily.</text>
</comment>
<keyword evidence="11" id="KW-1185">Reference proteome</keyword>
<dbReference type="GO" id="GO:0015833">
    <property type="term" value="P:peptide transport"/>
    <property type="evidence" value="ECO:0007669"/>
    <property type="project" value="InterPro"/>
</dbReference>
<keyword evidence="6" id="KW-0547">Nucleotide-binding</keyword>
<evidence type="ECO:0000256" key="7">
    <source>
        <dbReference type="ARBA" id="ARBA00022840"/>
    </source>
</evidence>
<keyword evidence="3" id="KW-0813">Transport</keyword>
<comment type="subcellular location">
    <subcellularLocation>
        <location evidence="1">Cell inner membrane</location>
        <topology evidence="1">Peripheral membrane protein</topology>
    </subcellularLocation>
</comment>
<dbReference type="Pfam" id="PF00005">
    <property type="entry name" value="ABC_tran"/>
    <property type="match status" value="1"/>
</dbReference>
<evidence type="ECO:0000259" key="9">
    <source>
        <dbReference type="PROSITE" id="PS50893"/>
    </source>
</evidence>
<dbReference type="Gene3D" id="3.40.50.300">
    <property type="entry name" value="P-loop containing nucleotide triphosphate hydrolases"/>
    <property type="match status" value="1"/>
</dbReference>
<dbReference type="GO" id="GO:0005886">
    <property type="term" value="C:plasma membrane"/>
    <property type="evidence" value="ECO:0007669"/>
    <property type="project" value="UniProtKB-SubCell"/>
</dbReference>
<proteinExistence type="inferred from homology"/>
<dbReference type="AlphaFoldDB" id="A0A1H9ZQ34"/>
<dbReference type="GO" id="GO:0016887">
    <property type="term" value="F:ATP hydrolysis activity"/>
    <property type="evidence" value="ECO:0007669"/>
    <property type="project" value="InterPro"/>
</dbReference>
<dbReference type="InterPro" id="IPR003439">
    <property type="entry name" value="ABC_transporter-like_ATP-bd"/>
</dbReference>